<feature type="region of interest" description="Disordered" evidence="1">
    <location>
        <begin position="58"/>
        <end position="103"/>
    </location>
</feature>
<keyword evidence="3" id="KW-1185">Reference proteome</keyword>
<dbReference type="EMBL" id="SJPJ01000001">
    <property type="protein sequence ID" value="TWT78728.1"/>
    <property type="molecule type" value="Genomic_DNA"/>
</dbReference>
<dbReference type="AlphaFoldDB" id="A0A5C5YUQ4"/>
<gene>
    <name evidence="2" type="ORF">CA13_01250</name>
</gene>
<evidence type="ECO:0000256" key="1">
    <source>
        <dbReference type="SAM" id="MobiDB-lite"/>
    </source>
</evidence>
<feature type="compositionally biased region" description="Gly residues" evidence="1">
    <location>
        <begin position="69"/>
        <end position="81"/>
    </location>
</feature>
<dbReference type="Proteomes" id="UP000315010">
    <property type="component" value="Unassembled WGS sequence"/>
</dbReference>
<reference evidence="2 3" key="1">
    <citation type="submission" date="2019-02" db="EMBL/GenBank/DDBJ databases">
        <title>Deep-cultivation of Planctomycetes and their phenomic and genomic characterization uncovers novel biology.</title>
        <authorList>
            <person name="Wiegand S."/>
            <person name="Jogler M."/>
            <person name="Boedeker C."/>
            <person name="Pinto D."/>
            <person name="Vollmers J."/>
            <person name="Rivas-Marin E."/>
            <person name="Kohn T."/>
            <person name="Peeters S.H."/>
            <person name="Heuer A."/>
            <person name="Rast P."/>
            <person name="Oberbeckmann S."/>
            <person name="Bunk B."/>
            <person name="Jeske O."/>
            <person name="Meyerdierks A."/>
            <person name="Storesund J.E."/>
            <person name="Kallscheuer N."/>
            <person name="Luecker S."/>
            <person name="Lage O.M."/>
            <person name="Pohl T."/>
            <person name="Merkel B.J."/>
            <person name="Hornburger P."/>
            <person name="Mueller R.-W."/>
            <person name="Bruemmer F."/>
            <person name="Labrenz M."/>
            <person name="Spormann A.M."/>
            <person name="Op Den Camp H."/>
            <person name="Overmann J."/>
            <person name="Amann R."/>
            <person name="Jetten M.S.M."/>
            <person name="Mascher T."/>
            <person name="Medema M.H."/>
            <person name="Devos D.P."/>
            <person name="Kaster A.-K."/>
            <person name="Ovreas L."/>
            <person name="Rohde M."/>
            <person name="Galperin M.Y."/>
            <person name="Jogler C."/>
        </authorList>
    </citation>
    <scope>NUCLEOTIDE SEQUENCE [LARGE SCALE GENOMIC DNA]</scope>
    <source>
        <strain evidence="2 3">CA13</strain>
    </source>
</reference>
<protein>
    <submittedName>
        <fullName evidence="2">Uncharacterized protein</fullName>
    </submittedName>
</protein>
<evidence type="ECO:0000313" key="2">
    <source>
        <dbReference type="EMBL" id="TWT78728.1"/>
    </source>
</evidence>
<evidence type="ECO:0000313" key="3">
    <source>
        <dbReference type="Proteomes" id="UP000315010"/>
    </source>
</evidence>
<accession>A0A5C5YUQ4</accession>
<comment type="caution">
    <text evidence="2">The sequence shown here is derived from an EMBL/GenBank/DDBJ whole genome shotgun (WGS) entry which is preliminary data.</text>
</comment>
<sequence>MDDSTAASVLEQIDEAITSLQSESSSGATSREAFQSVVNDVLEANGIDSGEFEEAIQAGGVSGARAASGAGGPSGGRGPSGAGRPNGPPPRREAESETSEVESALLSAGVDEASIDELINQMIETIAELTSESGSNVSQDDLQSSMKSLFDENGVDFDAFEQSLSEQFGATGSFLDRLV</sequence>
<organism evidence="2 3">
    <name type="scientific">Novipirellula herctigrandis</name>
    <dbReference type="NCBI Taxonomy" id="2527986"/>
    <lineage>
        <taxon>Bacteria</taxon>
        <taxon>Pseudomonadati</taxon>
        <taxon>Planctomycetota</taxon>
        <taxon>Planctomycetia</taxon>
        <taxon>Pirellulales</taxon>
        <taxon>Pirellulaceae</taxon>
        <taxon>Novipirellula</taxon>
    </lineage>
</organism>
<name>A0A5C5YUQ4_9BACT</name>
<proteinExistence type="predicted"/>